<dbReference type="SUPFAM" id="SSF52743">
    <property type="entry name" value="Subtilisin-like"/>
    <property type="match status" value="1"/>
</dbReference>
<reference evidence="10 11" key="1">
    <citation type="journal article" date="2014" name="Nat. Genet.">
        <title>Genome sequence of the hot pepper provides insights into the evolution of pungency in Capsicum species.</title>
        <authorList>
            <person name="Kim S."/>
            <person name="Park M."/>
            <person name="Yeom S.I."/>
            <person name="Kim Y.M."/>
            <person name="Lee J.M."/>
            <person name="Lee H.A."/>
            <person name="Seo E."/>
            <person name="Choi J."/>
            <person name="Cheong K."/>
            <person name="Kim K.T."/>
            <person name="Jung K."/>
            <person name="Lee G.W."/>
            <person name="Oh S.K."/>
            <person name="Bae C."/>
            <person name="Kim S.B."/>
            <person name="Lee H.Y."/>
            <person name="Kim S.Y."/>
            <person name="Kim M.S."/>
            <person name="Kang B.C."/>
            <person name="Jo Y.D."/>
            <person name="Yang H.B."/>
            <person name="Jeong H.J."/>
            <person name="Kang W.H."/>
            <person name="Kwon J.K."/>
            <person name="Shin C."/>
            <person name="Lim J.Y."/>
            <person name="Park J.H."/>
            <person name="Huh J.H."/>
            <person name="Kim J.S."/>
            <person name="Kim B.D."/>
            <person name="Cohen O."/>
            <person name="Paran I."/>
            <person name="Suh M.C."/>
            <person name="Lee S.B."/>
            <person name="Kim Y.K."/>
            <person name="Shin Y."/>
            <person name="Noh S.J."/>
            <person name="Park J."/>
            <person name="Seo Y.S."/>
            <person name="Kwon S.Y."/>
            <person name="Kim H.A."/>
            <person name="Park J.M."/>
            <person name="Kim H.J."/>
            <person name="Choi S.B."/>
            <person name="Bosland P.W."/>
            <person name="Reeves G."/>
            <person name="Jo S.H."/>
            <person name="Lee B.W."/>
            <person name="Cho H.T."/>
            <person name="Choi H.S."/>
            <person name="Lee M.S."/>
            <person name="Yu Y."/>
            <person name="Do Choi Y."/>
            <person name="Park B.S."/>
            <person name="van Deynze A."/>
            <person name="Ashrafi H."/>
            <person name="Hill T."/>
            <person name="Kim W.T."/>
            <person name="Pai H.S."/>
            <person name="Ahn H.K."/>
            <person name="Yeam I."/>
            <person name="Giovannoni J.J."/>
            <person name="Rose J.K."/>
            <person name="Sorensen I."/>
            <person name="Lee S.J."/>
            <person name="Kim R.W."/>
            <person name="Choi I.Y."/>
            <person name="Choi B.S."/>
            <person name="Lim J.S."/>
            <person name="Lee Y.H."/>
            <person name="Choi D."/>
        </authorList>
    </citation>
    <scope>NUCLEOTIDE SEQUENCE [LARGE SCALE GENOMIC DNA]</scope>
    <source>
        <strain evidence="11">cv. CM334</strain>
    </source>
</reference>
<dbReference type="PANTHER" id="PTHR10795">
    <property type="entry name" value="PROPROTEIN CONVERTASE SUBTILISIN/KEXIN"/>
    <property type="match status" value="1"/>
</dbReference>
<dbReference type="PROSITE" id="PS00136">
    <property type="entry name" value="SUBTILASE_ASP"/>
    <property type="match status" value="1"/>
</dbReference>
<dbReference type="Proteomes" id="UP000222542">
    <property type="component" value="Unassembled WGS sequence"/>
</dbReference>
<evidence type="ECO:0000256" key="1">
    <source>
        <dbReference type="ARBA" id="ARBA00011073"/>
    </source>
</evidence>
<dbReference type="InterPro" id="IPR015500">
    <property type="entry name" value="Peptidase_S8_subtilisin-rel"/>
</dbReference>
<feature type="domain" description="Inhibitor I9" evidence="9">
    <location>
        <begin position="45"/>
        <end position="122"/>
    </location>
</feature>
<keyword evidence="3 7" id="KW-0732">Signal</keyword>
<evidence type="ECO:0008006" key="12">
    <source>
        <dbReference type="Google" id="ProtNLM"/>
    </source>
</evidence>
<dbReference type="InterPro" id="IPR037045">
    <property type="entry name" value="S8pro/Inhibitor_I9_sf"/>
</dbReference>
<keyword evidence="4" id="KW-0378">Hydrolase</keyword>
<dbReference type="PROSITE" id="PS51892">
    <property type="entry name" value="SUBTILASE"/>
    <property type="match status" value="1"/>
</dbReference>
<feature type="domain" description="Peptidase S8/S53" evidence="8">
    <location>
        <begin position="149"/>
        <end position="297"/>
    </location>
</feature>
<name>A0A2G3AEC7_CAPAN</name>
<dbReference type="PRINTS" id="PR00723">
    <property type="entry name" value="SUBTILISIN"/>
</dbReference>
<evidence type="ECO:0000259" key="8">
    <source>
        <dbReference type="Pfam" id="PF00082"/>
    </source>
</evidence>
<dbReference type="AlphaFoldDB" id="A0A2G3AEC7"/>
<evidence type="ECO:0000256" key="6">
    <source>
        <dbReference type="PROSITE-ProRule" id="PRU01240"/>
    </source>
</evidence>
<evidence type="ECO:0000256" key="4">
    <source>
        <dbReference type="ARBA" id="ARBA00022801"/>
    </source>
</evidence>
<evidence type="ECO:0000256" key="2">
    <source>
        <dbReference type="ARBA" id="ARBA00022670"/>
    </source>
</evidence>
<dbReference type="Pfam" id="PF05922">
    <property type="entry name" value="Inhibitor_I9"/>
    <property type="match status" value="1"/>
</dbReference>
<comment type="caution">
    <text evidence="10">The sequence shown here is derived from an EMBL/GenBank/DDBJ whole genome shotgun (WGS) entry which is preliminary data.</text>
</comment>
<evidence type="ECO:0000313" key="11">
    <source>
        <dbReference type="Proteomes" id="UP000222542"/>
    </source>
</evidence>
<feature type="signal peptide" evidence="7">
    <location>
        <begin position="1"/>
        <end position="24"/>
    </location>
</feature>
<evidence type="ECO:0000313" key="10">
    <source>
        <dbReference type="EMBL" id="PHT92538.1"/>
    </source>
</evidence>
<proteinExistence type="inferred from homology"/>
<dbReference type="InterPro" id="IPR045051">
    <property type="entry name" value="SBT"/>
</dbReference>
<keyword evidence="5" id="KW-0720">Serine protease</keyword>
<dbReference type="EMBL" id="AYRZ02000001">
    <property type="protein sequence ID" value="PHT92538.1"/>
    <property type="molecule type" value="Genomic_DNA"/>
</dbReference>
<gene>
    <name evidence="10" type="ORF">T459_00420</name>
</gene>
<dbReference type="InterPro" id="IPR036852">
    <property type="entry name" value="Peptidase_S8/S53_dom_sf"/>
</dbReference>
<comment type="caution">
    <text evidence="6">Lacks conserved residue(s) required for the propagation of feature annotation.</text>
</comment>
<evidence type="ECO:0000259" key="9">
    <source>
        <dbReference type="Pfam" id="PF05922"/>
    </source>
</evidence>
<dbReference type="InterPro" id="IPR023827">
    <property type="entry name" value="Peptidase_S8_Asp-AS"/>
</dbReference>
<feature type="chain" id="PRO_5013780727" description="Subtilisin-like protease SBT1.7" evidence="7">
    <location>
        <begin position="25"/>
        <end position="309"/>
    </location>
</feature>
<accession>A0A2G3AEC7</accession>
<keyword evidence="11" id="KW-1185">Reference proteome</keyword>
<protein>
    <recommendedName>
        <fullName evidence="12">Subtilisin-like protease SBT1.7</fullName>
    </recommendedName>
</protein>
<evidence type="ECO:0000256" key="5">
    <source>
        <dbReference type="ARBA" id="ARBA00022825"/>
    </source>
</evidence>
<dbReference type="InterPro" id="IPR010259">
    <property type="entry name" value="S8pro/Inhibitor_I9"/>
</dbReference>
<dbReference type="Pfam" id="PF00082">
    <property type="entry name" value="Peptidase_S8"/>
    <property type="match status" value="1"/>
</dbReference>
<dbReference type="Gene3D" id="3.40.50.200">
    <property type="entry name" value="Peptidase S8/S53 domain"/>
    <property type="match status" value="2"/>
</dbReference>
<evidence type="ECO:0000256" key="3">
    <source>
        <dbReference type="ARBA" id="ARBA00022729"/>
    </source>
</evidence>
<dbReference type="Gramene" id="PHT92538">
    <property type="protein sequence ID" value="PHT92538"/>
    <property type="gene ID" value="T459_00420"/>
</dbReference>
<dbReference type="InterPro" id="IPR000209">
    <property type="entry name" value="Peptidase_S8/S53_dom"/>
</dbReference>
<dbReference type="GO" id="GO:0004252">
    <property type="term" value="F:serine-type endopeptidase activity"/>
    <property type="evidence" value="ECO:0007669"/>
    <property type="project" value="InterPro"/>
</dbReference>
<reference evidence="10 11" key="2">
    <citation type="journal article" date="2017" name="Genome Biol.">
        <title>New reference genome sequences of hot pepper reveal the massive evolution of plant disease-resistance genes by retroduplication.</title>
        <authorList>
            <person name="Kim S."/>
            <person name="Park J."/>
            <person name="Yeom S.I."/>
            <person name="Kim Y.M."/>
            <person name="Seo E."/>
            <person name="Kim K.T."/>
            <person name="Kim M.S."/>
            <person name="Lee J.M."/>
            <person name="Cheong K."/>
            <person name="Shin H.S."/>
            <person name="Kim S.B."/>
            <person name="Han K."/>
            <person name="Lee J."/>
            <person name="Park M."/>
            <person name="Lee H.A."/>
            <person name="Lee H.Y."/>
            <person name="Lee Y."/>
            <person name="Oh S."/>
            <person name="Lee J.H."/>
            <person name="Choi E."/>
            <person name="Choi E."/>
            <person name="Lee S.E."/>
            <person name="Jeon J."/>
            <person name="Kim H."/>
            <person name="Choi G."/>
            <person name="Song H."/>
            <person name="Lee J."/>
            <person name="Lee S.C."/>
            <person name="Kwon J.K."/>
            <person name="Lee H.Y."/>
            <person name="Koo N."/>
            <person name="Hong Y."/>
            <person name="Kim R.W."/>
            <person name="Kang W.H."/>
            <person name="Huh J.H."/>
            <person name="Kang B.C."/>
            <person name="Yang T.J."/>
            <person name="Lee Y.H."/>
            <person name="Bennetzen J.L."/>
            <person name="Choi D."/>
        </authorList>
    </citation>
    <scope>NUCLEOTIDE SEQUENCE [LARGE SCALE GENOMIC DNA]</scope>
    <source>
        <strain evidence="11">cv. CM334</strain>
    </source>
</reference>
<organism evidence="10 11">
    <name type="scientific">Capsicum annuum</name>
    <name type="common">Capsicum pepper</name>
    <dbReference type="NCBI Taxonomy" id="4072"/>
    <lineage>
        <taxon>Eukaryota</taxon>
        <taxon>Viridiplantae</taxon>
        <taxon>Streptophyta</taxon>
        <taxon>Embryophyta</taxon>
        <taxon>Tracheophyta</taxon>
        <taxon>Spermatophyta</taxon>
        <taxon>Magnoliopsida</taxon>
        <taxon>eudicotyledons</taxon>
        <taxon>Gunneridae</taxon>
        <taxon>Pentapetalae</taxon>
        <taxon>asterids</taxon>
        <taxon>lamiids</taxon>
        <taxon>Solanales</taxon>
        <taxon>Solanaceae</taxon>
        <taxon>Solanoideae</taxon>
        <taxon>Capsiceae</taxon>
        <taxon>Capsicum</taxon>
    </lineage>
</organism>
<dbReference type="GO" id="GO:0006508">
    <property type="term" value="P:proteolysis"/>
    <property type="evidence" value="ECO:0007669"/>
    <property type="project" value="UniProtKB-KW"/>
</dbReference>
<comment type="similarity">
    <text evidence="1 6">Belongs to the peptidase S8 family.</text>
</comment>
<dbReference type="Gene3D" id="3.30.70.80">
    <property type="entry name" value="Peptidase S8 propeptide/proteinase inhibitor I9"/>
    <property type="match status" value="1"/>
</dbReference>
<dbReference type="STRING" id="4072.A0A2G3AEC7"/>
<evidence type="ECO:0000256" key="7">
    <source>
        <dbReference type="SAM" id="SignalP"/>
    </source>
</evidence>
<keyword evidence="2" id="KW-0645">Protease</keyword>
<sequence length="309" mass="33377">MAQRRSMLTIIGLICVFFPFTTNAAEHPVYQRPKENQEQNKSLIYIVHCEFPDGDGPNKYQDLESWYLSLLPETTSQSDHEAPRLIDSYHHFLTGFAAMLSPDDLKEMEKLEGFVSARPEELLDLCTTHSVNFLGLNKNMGFWNYSNYGKAVIIGIIDTGIFPDHPSFSDDGMPPPQLNGKSVGIDPWDEDGHGTHTASTAAGRFVPGANVFVSANGTAAGVAPLAHVAVYKACSALGCFGSDILAAMDMAIEDGVDVLSLSLGSVSNVLYESNITLGAFNAMKNGIFVSCAAGNAGPVFQLLFSSYGY</sequence>